<dbReference type="Proteomes" id="UP000823405">
    <property type="component" value="Unassembled WGS sequence"/>
</dbReference>
<dbReference type="EMBL" id="JAAAIN010001450">
    <property type="protein sequence ID" value="KAG0302954.1"/>
    <property type="molecule type" value="Genomic_DNA"/>
</dbReference>
<accession>A0A9P6QZA6</accession>
<dbReference type="AlphaFoldDB" id="A0A9P6QZA6"/>
<organism evidence="1 2">
    <name type="scientific">Linnemannia gamsii</name>
    <dbReference type="NCBI Taxonomy" id="64522"/>
    <lineage>
        <taxon>Eukaryota</taxon>
        <taxon>Fungi</taxon>
        <taxon>Fungi incertae sedis</taxon>
        <taxon>Mucoromycota</taxon>
        <taxon>Mortierellomycotina</taxon>
        <taxon>Mortierellomycetes</taxon>
        <taxon>Mortierellales</taxon>
        <taxon>Mortierellaceae</taxon>
        <taxon>Linnemannia</taxon>
    </lineage>
</organism>
<keyword evidence="2" id="KW-1185">Reference proteome</keyword>
<proteinExistence type="predicted"/>
<dbReference type="OrthoDB" id="194468at2759"/>
<protein>
    <submittedName>
        <fullName evidence="1">Uncharacterized protein</fullName>
    </submittedName>
</protein>
<evidence type="ECO:0000313" key="2">
    <source>
        <dbReference type="Proteomes" id="UP000823405"/>
    </source>
</evidence>
<evidence type="ECO:0000313" key="1">
    <source>
        <dbReference type="EMBL" id="KAG0302954.1"/>
    </source>
</evidence>
<reference evidence="1" key="1">
    <citation type="journal article" date="2020" name="Fungal Divers.">
        <title>Resolving the Mortierellaceae phylogeny through synthesis of multi-gene phylogenetics and phylogenomics.</title>
        <authorList>
            <person name="Vandepol N."/>
            <person name="Liber J."/>
            <person name="Desiro A."/>
            <person name="Na H."/>
            <person name="Kennedy M."/>
            <person name="Barry K."/>
            <person name="Grigoriev I.V."/>
            <person name="Miller A.N."/>
            <person name="O'Donnell K."/>
            <person name="Stajich J.E."/>
            <person name="Bonito G."/>
        </authorList>
    </citation>
    <scope>NUCLEOTIDE SEQUENCE</scope>
    <source>
        <strain evidence="1">NVP60</strain>
    </source>
</reference>
<gene>
    <name evidence="1" type="ORF">BGZ97_002108</name>
</gene>
<sequence>MLTDTTQNINQLISILDTEPGAREMLSQEDLADIYGIKGESLSMRMRIEEAEPALLESLSYYGIVWPQTKQQWKMELFREGLKFKFHYARGATPVQPSKNSHREPRAKVDGKEKVRYQRIIRVLYCLQNIYFWLSHPSAAMLSSLYTLKFSRKLGLPSGIQTASLGRIGLMCYFMDKKRLCEKYMNYSWVMDKEGQSTEGMLPAMTAYVKYSEGRLEEAHRLLADAIQESKTFGVVTHLASFYRAVIMKCAYRMWEGAYNTHPEDVQLLRTLSAVAIQNGDSEGETLFAIPTLSNLLLQDRLREAESWVVLIEKFILPKARLMNLLIVHGILGYYYARMGLYEKSRYYLELFGSLIEIPTGGAHPFPVMSCMYSLMSLYEMLENGSRSNEHDASSLTFQQTGGLVIVEKLLRYLKNEPFSPIPRSYNILGEGLISLLNPGHEKEGSQRLVQGYRELSGHLDGLLFIKAYFLARVGRHCPDPAQKEIYYQEAHELFNKMSMNSSIWLSDPTSSWIPPAKSAIGSEEQRRDFERNDIPTVIYPSTMELGPMGWADAETKVDGRAHPEAVQQTLKRNGSEGLDPLPGVDSNRSGAIGGERWRVDFAEPTLTIPPAPAPYDYKIAPWTDEGAVGGEGEREVGAETKAAMIADNYLTLMASTVGEMYEVPMYPSYDALSKGSFDYDLATAAKATSPTGHDMIGGTSVVNPTEVEFNGKATEGHVM</sequence>
<name>A0A9P6QZA6_9FUNG</name>
<comment type="caution">
    <text evidence="1">The sequence shown here is derived from an EMBL/GenBank/DDBJ whole genome shotgun (WGS) entry which is preliminary data.</text>
</comment>